<protein>
    <submittedName>
        <fullName evidence="4">Phosphinothricin acetyltransferase</fullName>
    </submittedName>
</protein>
<sequence>MLSVTTLTYRDATLDDLQTVIDIYNTIIEGRMVTADTEPVTIHERLEWFHAHNPATRPLWIIEGEKDDIVYGWISFQSFYGRAAYNGTAEISIYLAESARGKGLGTTVLHYALERAPQLHIKTVLAFIFGHNTPSLKLFEKVGFERWAHLPQVAQLDDVERDLIILGKRVAQS</sequence>
<dbReference type="InterPro" id="IPR000182">
    <property type="entry name" value="GNAT_dom"/>
</dbReference>
<gene>
    <name evidence="4" type="ORF">A6M13_06495</name>
</gene>
<evidence type="ECO:0000313" key="5">
    <source>
        <dbReference type="Proteomes" id="UP000093199"/>
    </source>
</evidence>
<dbReference type="SUPFAM" id="SSF55729">
    <property type="entry name" value="Acyl-CoA N-acyltransferases (Nat)"/>
    <property type="match status" value="1"/>
</dbReference>
<evidence type="ECO:0000256" key="2">
    <source>
        <dbReference type="ARBA" id="ARBA00023315"/>
    </source>
</evidence>
<keyword evidence="2" id="KW-0012">Acyltransferase</keyword>
<feature type="domain" description="N-acetyltransferase" evidence="3">
    <location>
        <begin position="7"/>
        <end position="171"/>
    </location>
</feature>
<organism evidence="4 5">
    <name type="scientific">Caryophanon tenue</name>
    <dbReference type="NCBI Taxonomy" id="33978"/>
    <lineage>
        <taxon>Bacteria</taxon>
        <taxon>Bacillati</taxon>
        <taxon>Bacillota</taxon>
        <taxon>Bacilli</taxon>
        <taxon>Bacillales</taxon>
        <taxon>Caryophanaceae</taxon>
        <taxon>Caryophanon</taxon>
    </lineage>
</organism>
<evidence type="ECO:0000313" key="4">
    <source>
        <dbReference type="EMBL" id="OCS83047.1"/>
    </source>
</evidence>
<dbReference type="PANTHER" id="PTHR43072:SF23">
    <property type="entry name" value="UPF0039 PROTEIN C11D3.02C"/>
    <property type="match status" value="1"/>
</dbReference>
<dbReference type="CDD" id="cd04301">
    <property type="entry name" value="NAT_SF"/>
    <property type="match status" value="1"/>
</dbReference>
<comment type="caution">
    <text evidence="4">The sequence shown here is derived from an EMBL/GenBank/DDBJ whole genome shotgun (WGS) entry which is preliminary data.</text>
</comment>
<evidence type="ECO:0000256" key="1">
    <source>
        <dbReference type="ARBA" id="ARBA00022679"/>
    </source>
</evidence>
<dbReference type="Proteomes" id="UP000093199">
    <property type="component" value="Unassembled WGS sequence"/>
</dbReference>
<dbReference type="InterPro" id="IPR016181">
    <property type="entry name" value="Acyl_CoA_acyltransferase"/>
</dbReference>
<dbReference type="EMBL" id="MASJ01000039">
    <property type="protein sequence ID" value="OCS83047.1"/>
    <property type="molecule type" value="Genomic_DNA"/>
</dbReference>
<keyword evidence="1 4" id="KW-0808">Transferase</keyword>
<evidence type="ECO:0000259" key="3">
    <source>
        <dbReference type="PROSITE" id="PS51186"/>
    </source>
</evidence>
<proteinExistence type="predicted"/>
<dbReference type="STRING" id="33978.A6M13_06495"/>
<dbReference type="OrthoDB" id="9798006at2"/>
<keyword evidence="5" id="KW-1185">Reference proteome</keyword>
<reference evidence="4 5" key="1">
    <citation type="submission" date="2016-07" db="EMBL/GenBank/DDBJ databases">
        <title>Caryophanon tenue genome sequencing.</title>
        <authorList>
            <person name="Verma A."/>
            <person name="Pal Y."/>
            <person name="Krishnamurthi S."/>
        </authorList>
    </citation>
    <scope>NUCLEOTIDE SEQUENCE [LARGE SCALE GENOMIC DNA]</scope>
    <source>
        <strain evidence="4 5">DSM 14152</strain>
    </source>
</reference>
<dbReference type="Gene3D" id="3.40.630.30">
    <property type="match status" value="1"/>
</dbReference>
<dbReference type="Pfam" id="PF00583">
    <property type="entry name" value="Acetyltransf_1"/>
    <property type="match status" value="1"/>
</dbReference>
<dbReference type="GO" id="GO:0016747">
    <property type="term" value="F:acyltransferase activity, transferring groups other than amino-acyl groups"/>
    <property type="evidence" value="ECO:0007669"/>
    <property type="project" value="InterPro"/>
</dbReference>
<dbReference type="PROSITE" id="PS51186">
    <property type="entry name" value="GNAT"/>
    <property type="match status" value="1"/>
</dbReference>
<accession>A0A1C0Y785</accession>
<name>A0A1C0Y785_9BACL</name>
<dbReference type="PANTHER" id="PTHR43072">
    <property type="entry name" value="N-ACETYLTRANSFERASE"/>
    <property type="match status" value="1"/>
</dbReference>
<dbReference type="AlphaFoldDB" id="A0A1C0Y785"/>